<gene>
    <name evidence="3" type="ORF">PSON_ATCC_30995.1.T1850042</name>
</gene>
<feature type="transmembrane region" description="Helical" evidence="1">
    <location>
        <begin position="2622"/>
        <end position="2641"/>
    </location>
</feature>
<evidence type="ECO:0000313" key="4">
    <source>
        <dbReference type="Proteomes" id="UP000692954"/>
    </source>
</evidence>
<sequence length="2837" mass="323625">MNIFLQLSNLVLIVVGQYSSQQKDVGCIEETIAGCQKLCVLGVEDCSSLIPKCEYGYFLFTLGASESKRPECVQCPYYQVNINSDLVNYCMDCFEDPYGWEFSRKCTYDYEVGNGKLGQGTYQKIERDYPELFFVGNSISQGIWTGMIGRERQMKYAVYICTGCKDFCKIPDESTCYTLGHDYQKVDFDKIAVECVEGYYMKINTCESCSIKYCSKCSSIVGSGQTDKCELCQDGYRLSEQTKSCIQCTNYCSVCYTVINGSTEYQKCRACNAGYIPSLDLNTCEGCEANCLRCEYVSIANDDIQYPTRSFLEIGTEFKDNYVKICRQCQQSNDILYYDGQLCVPSQISNCDIGYYQISLKATPTKKRNTIDLDFQPYNRETDSDPVSMCLYCKTNFVLSEEGTACSAVIDAKKILNCISHQLIGTNYKCIKCSSGYSLDTQQGMCFLGCSDQIDNCSYCISYDSPSDDIVTYYDATGTQKTGDTQKVYSCLVCDEGFYADFFTNACLPCQSYCSSCSQYNQDYNFTSFILQRIVMDAFKKSKYLTTSLEEPFCSSCTTGFSKYENKCVGCTKNCVISNPSQVANNPLTSLLNACEYQSDGAYCGQCFNYQRDRSLNSELSECQTCPYLCNACRDRTEDELNRVNYYFSPSNSILQKYSRLCYVYHQHVALNKQVTYDTYLNMPVQCDYVSGKSKKCVQNAQIDIKLYCSNSEYTTAYAQASSADKPYIFSLSYFYSMSASSIYPTNITLHGIETLTLYKQLNEKVITSLILNIYLISQSKQCNFDSSTNFIFELQKNVFSIRYFYVNIIGETDSTKSPLTIMLDGLISIPWSDYLTIKGIEIKASTPNSTYPYTGLNISQNVKTKLSLENFKLTRDKKYVNLVFFAENIDMINWKKVTFTGLSSTDLFSLTYPLQNIDTVNYIFDDVKFDSCDFEDTVLFSPTSNSKVRSIIQSIGTLGMTFHKCKLTNTVIFGEPEGSPVNSGLIDFGKVVFKFTKFTNSWFIYLKSQNKTIINNIDVIRCNFTEGSKLVQSNSFYLRNIYSLNSTFYTESRLFSNSYKVIDELYASLALQYYSFSNVKLINSICLTPICFIKISTPINNYQYFTNVSLQDFYIEQTNSMKLTEKKSNSILSALILMTTVQKIQISNFQSLNNFGITQIAAYKIQSLRLVDGLYDWSQDQYYAFRLNPTNNRIPTSKDCADRKTEFKSYNEHFLYIADFDIGVMIENVIMRRLLSIDTNFIQIQSWDAEQFNTTSDVPIQDDGQFYDETTRELIILKNIKLIGNSLTITESGTAIGSIYIESGQDQDITIEDCEFGQNHLHSLISDQLSPSSPIFVIHAPLSFLEIKNSIFDNNRATRVHNSIIYVITYSIKIINCKFKNTNIRQKEWVYRLEEQQIVNYTSTESEENDIITILEQFFPIYSIGGNMFIKSANTEIENSIFDKAQAIQGAGLIIQTIDAGNITIINTQFIRQYNSLLNQYSSNGGCLYIDSSNSKLSLIIDRVEMQECVTRLDGGCLYINPSTYQSSVDISNSKFISCLGLKTSGIYMPFSTSSPSLPSVSITKSSFSQNNIGNFIRNIPDITNIDTQFLYTKSTILYQSYGHFTLTSSIFKEINFVAILILDEMVEVEINDVTISKNTIFINSIISITLYDVSGVITLTSTKILDHIQFDSTTNTNCKEKNYYVKYVTENVLYEQTCLDVETLDSSFRSEGLPNILYQKSTDTNSMYFADLDTFYNSLTDALKYQVDRPDSNLDVSHSLQDNINLNLIFRIFTTFSDEENLEFLACFLGEILENYYDQNSEITTSLFKLESVTKDQYLTIEQVTIENNKCLRCENGLIQILTIHQETYPVIEIKDFRCLSNSAGYYGCLVLTYDNEINEVEQSIPLTDYSLSNSKRLLTVVEDLLKLKNVIIISQSSFIGNSAKVGGGLSIIGLDALIIHSEFIDNYASLMGGALYYKSTTYKTTSTALNIADNTIEGNIAQLAGGMFISGGSIGNVTSIEIFFQNNDGLLRGDNLEEYPQSLTLSMRTNQFLKTITFQDYDGDVNNDGFIDSSKSTIIDIISLDSYQLFNYKESTTFLLLPSGQAINSYKYYYIDTDEQVPYEWQFKLINLDRYKQPMSNILQTESCTLSARIMDTNNYNTSKEFLSNFTNKQIVYYDQRAGAFDFDSLIVTFDPYLEDNLFLQLRFVCTSIKIPVYQTISPYKIQSYNQNYALYVNVKTLPCQLGEAYSLQQCKACTKADKTYSVNEKQTQCQAIDSSTMDDVSPVGIKLKEGYWRPEFDSEIITYCLNLPENCNGGWKPGNPSCYTGHMGALCESCDIYGVRDEFYSTSAKYKCGPCANTLAVNAIVITALSFVTLFSMILSVKGNYQMLEDFVRIQNKKAMGIIVSSSESNLAILIKLFTNYFQILSAISTFQINLSGGITNATQVLGNPTQSMAYSLDCFLVTMTNVEILYFRLIWAIIMPIIYLSVFLFGYFLAVLLKKVDFKEGIIYTAFIYMFLYLQPNLVGGFIALASSREIGGLGWVQADVLYQYDTDTHYIWLAGFVAPMLICWAFIFPCIFMFLVYQMRNHLDKVENRKKLGYFYNEYTNEGYLWEFVKIFEKELIIIFLTFYEDRVVVKGLIIFLIVFFYGGFTVRFHPYSSKRLNFIDRLSTAICAASLCLGVLIYSSIKEGLIYLEIIMLIIVALINFAFILLMIYYLFEGYLIKFQPQLDKIRDQLRIHHPEIMEKYPWSRKMLFNQAKMNEKVKKLWATLRYQTRKGIKRRRQDPQAPLFVNENIDQPILLPFSNLEKTQQQKTNNYQESPNFQKIFPEQDGLESEQINLNQRNQEL</sequence>
<organism evidence="3 4">
    <name type="scientific">Paramecium sonneborni</name>
    <dbReference type="NCBI Taxonomy" id="65129"/>
    <lineage>
        <taxon>Eukaryota</taxon>
        <taxon>Sar</taxon>
        <taxon>Alveolata</taxon>
        <taxon>Ciliophora</taxon>
        <taxon>Intramacronucleata</taxon>
        <taxon>Oligohymenophorea</taxon>
        <taxon>Peniculida</taxon>
        <taxon>Parameciidae</taxon>
        <taxon>Paramecium</taxon>
    </lineage>
</organism>
<keyword evidence="1" id="KW-1133">Transmembrane helix</keyword>
<dbReference type="PANTHER" id="PTHR11319">
    <property type="entry name" value="G PROTEIN-COUPLED RECEPTOR-RELATED"/>
    <property type="match status" value="1"/>
</dbReference>
<keyword evidence="1" id="KW-0812">Transmembrane</keyword>
<keyword evidence="4" id="KW-1185">Reference proteome</keyword>
<feature type="transmembrane region" description="Helical" evidence="1">
    <location>
        <begin position="2462"/>
        <end position="2483"/>
    </location>
</feature>
<dbReference type="EMBL" id="CAJJDN010000185">
    <property type="protein sequence ID" value="CAD8128288.1"/>
    <property type="molecule type" value="Genomic_DNA"/>
</dbReference>
<feature type="transmembrane region" description="Helical" evidence="1">
    <location>
        <begin position="2653"/>
        <end position="2673"/>
    </location>
</feature>
<accession>A0A8S1RJB1</accession>
<evidence type="ECO:0000256" key="2">
    <source>
        <dbReference type="SAM" id="SignalP"/>
    </source>
</evidence>
<keyword evidence="2" id="KW-0732">Signal</keyword>
<keyword evidence="1" id="KW-0472">Membrane</keyword>
<reference evidence="3" key="1">
    <citation type="submission" date="2021-01" db="EMBL/GenBank/DDBJ databases">
        <authorList>
            <consortium name="Genoscope - CEA"/>
            <person name="William W."/>
        </authorList>
    </citation>
    <scope>NUCLEOTIDE SEQUENCE</scope>
</reference>
<feature type="transmembrane region" description="Helical" evidence="1">
    <location>
        <begin position="2347"/>
        <end position="2367"/>
    </location>
</feature>
<feature type="chain" id="PRO_5035923149" evidence="2">
    <location>
        <begin position="17"/>
        <end position="2837"/>
    </location>
</feature>
<protein>
    <submittedName>
        <fullName evidence="3">Uncharacterized protein</fullName>
    </submittedName>
</protein>
<feature type="transmembrane region" description="Helical" evidence="1">
    <location>
        <begin position="2544"/>
        <end position="2571"/>
    </location>
</feature>
<dbReference type="OrthoDB" id="292938at2759"/>
<dbReference type="Proteomes" id="UP000692954">
    <property type="component" value="Unassembled WGS sequence"/>
</dbReference>
<feature type="transmembrane region" description="Helical" evidence="1">
    <location>
        <begin position="2387"/>
        <end position="2407"/>
    </location>
</feature>
<dbReference type="PANTHER" id="PTHR11319:SF35">
    <property type="entry name" value="OUTER MEMBRANE PROTEIN PMPC-RELATED"/>
    <property type="match status" value="1"/>
</dbReference>
<evidence type="ECO:0000256" key="1">
    <source>
        <dbReference type="SAM" id="Phobius"/>
    </source>
</evidence>
<feature type="transmembrane region" description="Helical" evidence="1">
    <location>
        <begin position="2495"/>
        <end position="2519"/>
    </location>
</feature>
<name>A0A8S1RJB1_9CILI</name>
<comment type="caution">
    <text evidence="3">The sequence shown here is derived from an EMBL/GenBank/DDBJ whole genome shotgun (WGS) entry which is preliminary data.</text>
</comment>
<proteinExistence type="predicted"/>
<evidence type="ECO:0000313" key="3">
    <source>
        <dbReference type="EMBL" id="CAD8128288.1"/>
    </source>
</evidence>
<feature type="signal peptide" evidence="2">
    <location>
        <begin position="1"/>
        <end position="16"/>
    </location>
</feature>
<feature type="transmembrane region" description="Helical" evidence="1">
    <location>
        <begin position="2685"/>
        <end position="2707"/>
    </location>
</feature>